<evidence type="ECO:0000256" key="1">
    <source>
        <dbReference type="SAM" id="Phobius"/>
    </source>
</evidence>
<dbReference type="Proteomes" id="UP000002368">
    <property type="component" value="Chromosome"/>
</dbReference>
<dbReference type="GO" id="GO:0005886">
    <property type="term" value="C:plasma membrane"/>
    <property type="evidence" value="ECO:0007669"/>
    <property type="project" value="UniProtKB-SubCell"/>
</dbReference>
<evidence type="ECO:0000313" key="2">
    <source>
        <dbReference type="EMBL" id="ADG07342.1"/>
    </source>
</evidence>
<feature type="transmembrane region" description="Helical" evidence="1">
    <location>
        <begin position="27"/>
        <end position="47"/>
    </location>
</feature>
<keyword evidence="3" id="KW-1185">Reference proteome</keyword>
<feature type="transmembrane region" description="Helical" evidence="1">
    <location>
        <begin position="59"/>
        <end position="79"/>
    </location>
</feature>
<keyword evidence="1" id="KW-0812">Transmembrane</keyword>
<gene>
    <name evidence="2" type="ordered locus">Btus_2692</name>
</gene>
<dbReference type="Pfam" id="PF12679">
    <property type="entry name" value="ABC2_membrane_2"/>
    <property type="match status" value="1"/>
</dbReference>
<dbReference type="eggNOG" id="ENOG503348G">
    <property type="taxonomic scope" value="Bacteria"/>
</dbReference>
<dbReference type="KEGG" id="bts:Btus_2692"/>
<dbReference type="GO" id="GO:0140359">
    <property type="term" value="F:ABC-type transporter activity"/>
    <property type="evidence" value="ECO:0007669"/>
    <property type="project" value="InterPro"/>
</dbReference>
<accession>D5WU90</accession>
<dbReference type="OrthoDB" id="2373063at2"/>
<feature type="transmembrane region" description="Helical" evidence="1">
    <location>
        <begin position="225"/>
        <end position="246"/>
    </location>
</feature>
<keyword evidence="1" id="KW-1133">Transmembrane helix</keyword>
<dbReference type="EMBL" id="CP002017">
    <property type="protein sequence ID" value="ADG07342.1"/>
    <property type="molecule type" value="Genomic_DNA"/>
</dbReference>
<feature type="transmembrane region" description="Helical" evidence="1">
    <location>
        <begin position="100"/>
        <end position="133"/>
    </location>
</feature>
<feature type="transmembrane region" description="Helical" evidence="1">
    <location>
        <begin position="185"/>
        <end position="205"/>
    </location>
</feature>
<dbReference type="HOGENOM" id="CLU_1106026_0_0_9"/>
<evidence type="ECO:0000313" key="3">
    <source>
        <dbReference type="Proteomes" id="UP000002368"/>
    </source>
</evidence>
<sequence>MTAQTFWSLVAQDLKGRKRRKSNIAGMWWIAYAIAVALLVVATGPYVSLYGKPTFLNAFWSFTWALLFAAFGMGNGFITREWEIGTVGWWLTLPLPRRQLVLAKFLACLLRSALIFAVVYVIIALVGLCMMPVLEGSWNTAAVASFLITGLEWNALMLGLIPVAGAFGLLMGTVGRSTLRPALPLLWALAGGGWWAWFMVGGRAITIEQETDGGLHLVVTWAVLYPYVAGFILAGLMIALASYVFARHVEL</sequence>
<dbReference type="STRING" id="562970.Btus_2692"/>
<name>D5WU90_KYRT2</name>
<organism evidence="2 3">
    <name type="scientific">Kyrpidia tusciae (strain DSM 2912 / NBRC 15312 / T2)</name>
    <name type="common">Bacillus tusciae</name>
    <dbReference type="NCBI Taxonomy" id="562970"/>
    <lineage>
        <taxon>Bacteria</taxon>
        <taxon>Bacillati</taxon>
        <taxon>Bacillota</taxon>
        <taxon>Bacilli</taxon>
        <taxon>Bacillales</taxon>
        <taxon>Alicyclobacillaceae</taxon>
        <taxon>Kyrpidia</taxon>
    </lineage>
</organism>
<feature type="transmembrane region" description="Helical" evidence="1">
    <location>
        <begin position="153"/>
        <end position="173"/>
    </location>
</feature>
<protein>
    <submittedName>
        <fullName evidence="2">Uncharacterized protein</fullName>
    </submittedName>
</protein>
<dbReference type="RefSeq" id="WP_013076625.1">
    <property type="nucleotide sequence ID" value="NC_014098.1"/>
</dbReference>
<dbReference type="AlphaFoldDB" id="D5WU90"/>
<reference evidence="2 3" key="1">
    <citation type="journal article" date="2011" name="Stand. Genomic Sci.">
        <title>Complete genome sequence of the thermophilic, hydrogen-oxidizing Bacillus tusciae type strain (T2) and reclassification in the new genus, Kyrpidia gen. nov. as Kyrpidia tusciae comb. nov. and emendation of the family Alicyclobacillaceae da Costa and Rainey, 2010.</title>
        <authorList>
            <person name="Klenk H.P."/>
            <person name="Lapidus A."/>
            <person name="Chertkov O."/>
            <person name="Copeland A."/>
            <person name="Del Rio T.G."/>
            <person name="Nolan M."/>
            <person name="Lucas S."/>
            <person name="Chen F."/>
            <person name="Tice H."/>
            <person name="Cheng J.F."/>
            <person name="Han C."/>
            <person name="Bruce D."/>
            <person name="Goodwin L."/>
            <person name="Pitluck S."/>
            <person name="Pati A."/>
            <person name="Ivanova N."/>
            <person name="Mavromatis K."/>
            <person name="Daum C."/>
            <person name="Chen A."/>
            <person name="Palaniappan K."/>
            <person name="Chang Y.J."/>
            <person name="Land M."/>
            <person name="Hauser L."/>
            <person name="Jeffries C.D."/>
            <person name="Detter J.C."/>
            <person name="Rohde M."/>
            <person name="Abt B."/>
            <person name="Pukall R."/>
            <person name="Goker M."/>
            <person name="Bristow J."/>
            <person name="Markowitz V."/>
            <person name="Hugenholtz P."/>
            <person name="Eisen J.A."/>
        </authorList>
    </citation>
    <scope>NUCLEOTIDE SEQUENCE [LARGE SCALE GENOMIC DNA]</scope>
    <source>
        <strain evidence="2 3">DSM 2912</strain>
    </source>
</reference>
<proteinExistence type="predicted"/>
<keyword evidence="1" id="KW-0472">Membrane</keyword>